<evidence type="ECO:0000313" key="3">
    <source>
        <dbReference type="Proteomes" id="UP000438429"/>
    </source>
</evidence>
<accession>A0A6A4TIN4</accession>
<comment type="caution">
    <text evidence="2">The sequence shown here is derived from an EMBL/GenBank/DDBJ whole genome shotgun (WGS) entry which is preliminary data.</text>
</comment>
<evidence type="ECO:0000256" key="1">
    <source>
        <dbReference type="SAM" id="MobiDB-lite"/>
    </source>
</evidence>
<feature type="region of interest" description="Disordered" evidence="1">
    <location>
        <begin position="13"/>
        <end position="36"/>
    </location>
</feature>
<reference evidence="2 3" key="1">
    <citation type="submission" date="2019-06" db="EMBL/GenBank/DDBJ databases">
        <title>Draft genomes of female and male turbot (Scophthalmus maximus).</title>
        <authorList>
            <person name="Xu H."/>
            <person name="Xu X.-W."/>
            <person name="Shao C."/>
            <person name="Chen S."/>
        </authorList>
    </citation>
    <scope>NUCLEOTIDE SEQUENCE [LARGE SCALE GENOMIC DNA]</scope>
    <source>
        <strain evidence="2">Ysfricsl-2016a</strain>
        <tissue evidence="2">Blood</tissue>
    </source>
</reference>
<protein>
    <submittedName>
        <fullName evidence="2">Uncharacterized protein</fullName>
    </submittedName>
</protein>
<feature type="region of interest" description="Disordered" evidence="1">
    <location>
        <begin position="67"/>
        <end position="88"/>
    </location>
</feature>
<name>A0A6A4TIN4_SCOMX</name>
<organism evidence="2 3">
    <name type="scientific">Scophthalmus maximus</name>
    <name type="common">Turbot</name>
    <name type="synonym">Psetta maxima</name>
    <dbReference type="NCBI Taxonomy" id="52904"/>
    <lineage>
        <taxon>Eukaryota</taxon>
        <taxon>Metazoa</taxon>
        <taxon>Chordata</taxon>
        <taxon>Craniata</taxon>
        <taxon>Vertebrata</taxon>
        <taxon>Euteleostomi</taxon>
        <taxon>Actinopterygii</taxon>
        <taxon>Neopterygii</taxon>
        <taxon>Teleostei</taxon>
        <taxon>Neoteleostei</taxon>
        <taxon>Acanthomorphata</taxon>
        <taxon>Carangaria</taxon>
        <taxon>Pleuronectiformes</taxon>
        <taxon>Pleuronectoidei</taxon>
        <taxon>Scophthalmidae</taxon>
        <taxon>Scophthalmus</taxon>
    </lineage>
</organism>
<dbReference type="Proteomes" id="UP000438429">
    <property type="component" value="Unassembled WGS sequence"/>
</dbReference>
<proteinExistence type="predicted"/>
<sequence>MATAAVTQYYLSRTTQRSKNRQTSGVDPRLTSSLSRDSSAPLVSVCVCEQRNNSLAALHRKCETVPRCHRARSPDQREHSAEGGGKDETFSFHEDVPSDSFQLPSSMHMLQRAETNWAIEGPTVLEYHGLGIILLAECARGFELRSLRSDGLPLNCCRRIVVQHYDSSSCKHITFIQKLCIKPKSILYNRNHKTNS</sequence>
<dbReference type="AlphaFoldDB" id="A0A6A4TIN4"/>
<dbReference type="EMBL" id="VEVO01000001">
    <property type="protein sequence ID" value="KAF0046607.1"/>
    <property type="molecule type" value="Genomic_DNA"/>
</dbReference>
<evidence type="ECO:0000313" key="2">
    <source>
        <dbReference type="EMBL" id="KAF0046607.1"/>
    </source>
</evidence>
<gene>
    <name evidence="2" type="ORF">F2P81_000240</name>
</gene>